<reference evidence="2" key="1">
    <citation type="submission" date="2020-11" db="EMBL/GenBank/DDBJ databases">
        <authorList>
            <consortium name="DOE Joint Genome Institute"/>
            <person name="Ahrendt S."/>
            <person name="Riley R."/>
            <person name="Andreopoulos W."/>
            <person name="Labutti K."/>
            <person name="Pangilinan J."/>
            <person name="Ruiz-Duenas F.J."/>
            <person name="Barrasa J.M."/>
            <person name="Sanchez-Garcia M."/>
            <person name="Camarero S."/>
            <person name="Miyauchi S."/>
            <person name="Serrano A."/>
            <person name="Linde D."/>
            <person name="Babiker R."/>
            <person name="Drula E."/>
            <person name="Ayuso-Fernandez I."/>
            <person name="Pacheco R."/>
            <person name="Padilla G."/>
            <person name="Ferreira P."/>
            <person name="Barriuso J."/>
            <person name="Kellner H."/>
            <person name="Castanera R."/>
            <person name="Alfaro M."/>
            <person name="Ramirez L."/>
            <person name="Pisabarro A.G."/>
            <person name="Kuo A."/>
            <person name="Tritt A."/>
            <person name="Lipzen A."/>
            <person name="He G."/>
            <person name="Yan M."/>
            <person name="Ng V."/>
            <person name="Cullen D."/>
            <person name="Martin F."/>
            <person name="Rosso M.-N."/>
            <person name="Henrissat B."/>
            <person name="Hibbett D."/>
            <person name="Martinez A.T."/>
            <person name="Grigoriev I.V."/>
        </authorList>
    </citation>
    <scope>NUCLEOTIDE SEQUENCE</scope>
    <source>
        <strain evidence="2">AH 40177</strain>
    </source>
</reference>
<dbReference type="OrthoDB" id="5865767at2759"/>
<feature type="compositionally biased region" description="Low complexity" evidence="1">
    <location>
        <begin position="598"/>
        <end position="660"/>
    </location>
</feature>
<feature type="compositionally biased region" description="Polar residues" evidence="1">
    <location>
        <begin position="795"/>
        <end position="813"/>
    </location>
</feature>
<feature type="region of interest" description="Disordered" evidence="1">
    <location>
        <begin position="214"/>
        <end position="265"/>
    </location>
</feature>
<feature type="region of interest" description="Disordered" evidence="1">
    <location>
        <begin position="81"/>
        <end position="127"/>
    </location>
</feature>
<dbReference type="SUPFAM" id="SSF50729">
    <property type="entry name" value="PH domain-like"/>
    <property type="match status" value="1"/>
</dbReference>
<dbReference type="AlphaFoldDB" id="A0A9P5PK16"/>
<evidence type="ECO:0000313" key="2">
    <source>
        <dbReference type="EMBL" id="KAF9064798.1"/>
    </source>
</evidence>
<feature type="region of interest" description="Disordered" evidence="1">
    <location>
        <begin position="526"/>
        <end position="694"/>
    </location>
</feature>
<feature type="compositionally biased region" description="Polar residues" evidence="1">
    <location>
        <begin position="249"/>
        <end position="261"/>
    </location>
</feature>
<feature type="region of interest" description="Disordered" evidence="1">
    <location>
        <begin position="140"/>
        <end position="197"/>
    </location>
</feature>
<feature type="compositionally biased region" description="Basic and acidic residues" evidence="1">
    <location>
        <begin position="214"/>
        <end position="225"/>
    </location>
</feature>
<dbReference type="Proteomes" id="UP000772434">
    <property type="component" value="Unassembled WGS sequence"/>
</dbReference>
<feature type="region of interest" description="Disordered" evidence="1">
    <location>
        <begin position="302"/>
        <end position="341"/>
    </location>
</feature>
<proteinExistence type="predicted"/>
<name>A0A9P5PK16_9AGAR</name>
<protein>
    <recommendedName>
        <fullName evidence="4">PH domain-containing protein</fullName>
    </recommendedName>
</protein>
<gene>
    <name evidence="2" type="ORF">BDP27DRAFT_1425459</name>
</gene>
<dbReference type="InterPro" id="IPR011993">
    <property type="entry name" value="PH-like_dom_sf"/>
</dbReference>
<feature type="compositionally biased region" description="Polar residues" evidence="1">
    <location>
        <begin position="52"/>
        <end position="64"/>
    </location>
</feature>
<dbReference type="Gene3D" id="2.30.29.30">
    <property type="entry name" value="Pleckstrin-homology domain (PH domain)/Phosphotyrosine-binding domain (PTB)"/>
    <property type="match status" value="1"/>
</dbReference>
<sequence length="813" mass="87617">MKPNAGPTSSTSSSITPEQPRFTASLPTSSTRPARRPTVPRLTTLPGHRFSLITSENESASARLTPSVIIRQPAVPLNLPTLRVPSPAEADGRSRTISTSDNAGPDPPTFARRMSGIIPGSPIPENRDVSLAQSRRHLRTMPALPMAGTDKPDDGDGDESDGGDGRDSDEEEDEDTDADGDDARSSMDSPNNAISPVDVSRIDLSFLKFDPKGKERAYDHNHDSSRTPTARTPRVGPSGPAALTHDYFSYSSGQGSRATTPRNPPVEASLLKRQSNRALNLDATHVTADGDGVLDSVISGTKKQTTSTPLPHDISQPPPTTTLSSPQVKNPPRAPPPSHSDALIVEERRDMRIDVPPPHLTQEQHPADILVRRRSMLKFDMRSPPPPYPSHLIQPGDGCERLPSYTNNVLLRAIMPMKLEFAKPGIQAKDRKWRKVVCELEGTVFRVYRCPPAYAGTPRVIDWWERRVGVGDISVGAGTGKPLVGSVGGTGGAGTVRMGVGGGAGSNIPEEMMREQERLRAEKLGETGGRWHTEIPLPVPRPPQPWSTDAGATNSHSSASTESGWDRRDVGSGSSVSPPSLAPSRIVSLLESHRRARSGSGSPTPTPYTSRSSFNLLPRSPSRTSLSTESTISHTSGVSSYSSSNLSVSSLSPSFVSASSGANGTQESSADPSPNHSPASSFSPEVNSHFSKGITCPPPQWSDLLRVYTLQHAESGLGNDYLKRKNVIRVRMEGEQFLLQARDVTDVVEWVEGLHSAMNIALDLDERPMPRGPLFPRRRRRRPHRTDTDDDVPGITTSSDTDDNVQGTLSVPV</sequence>
<evidence type="ECO:0000313" key="3">
    <source>
        <dbReference type="Proteomes" id="UP000772434"/>
    </source>
</evidence>
<evidence type="ECO:0000256" key="1">
    <source>
        <dbReference type="SAM" id="MobiDB-lite"/>
    </source>
</evidence>
<comment type="caution">
    <text evidence="2">The sequence shown here is derived from an EMBL/GenBank/DDBJ whole genome shotgun (WGS) entry which is preliminary data.</text>
</comment>
<dbReference type="PANTHER" id="PTHR37283">
    <property type="entry name" value="PH DOMAIN-CONTAINING PROTEIN YHR131C"/>
    <property type="match status" value="1"/>
</dbReference>
<dbReference type="PANTHER" id="PTHR37283:SF1">
    <property type="entry name" value="PH DOMAIN-CONTAINING PROTEIN YHR131C"/>
    <property type="match status" value="1"/>
</dbReference>
<feature type="compositionally biased region" description="Polar residues" evidence="1">
    <location>
        <begin position="661"/>
        <end position="690"/>
    </location>
</feature>
<accession>A0A9P5PK16</accession>
<feature type="compositionally biased region" description="Acidic residues" evidence="1">
    <location>
        <begin position="153"/>
        <end position="180"/>
    </location>
</feature>
<dbReference type="EMBL" id="JADNRY010000115">
    <property type="protein sequence ID" value="KAF9064798.1"/>
    <property type="molecule type" value="Genomic_DNA"/>
</dbReference>
<keyword evidence="3" id="KW-1185">Reference proteome</keyword>
<evidence type="ECO:0008006" key="4">
    <source>
        <dbReference type="Google" id="ProtNLM"/>
    </source>
</evidence>
<feature type="region of interest" description="Disordered" evidence="1">
    <location>
        <begin position="1"/>
        <end position="64"/>
    </location>
</feature>
<organism evidence="2 3">
    <name type="scientific">Rhodocollybia butyracea</name>
    <dbReference type="NCBI Taxonomy" id="206335"/>
    <lineage>
        <taxon>Eukaryota</taxon>
        <taxon>Fungi</taxon>
        <taxon>Dikarya</taxon>
        <taxon>Basidiomycota</taxon>
        <taxon>Agaricomycotina</taxon>
        <taxon>Agaricomycetes</taxon>
        <taxon>Agaricomycetidae</taxon>
        <taxon>Agaricales</taxon>
        <taxon>Marasmiineae</taxon>
        <taxon>Omphalotaceae</taxon>
        <taxon>Rhodocollybia</taxon>
    </lineage>
</organism>
<feature type="compositionally biased region" description="Polar residues" evidence="1">
    <location>
        <begin position="546"/>
        <end position="563"/>
    </location>
</feature>
<feature type="region of interest" description="Disordered" evidence="1">
    <location>
        <begin position="766"/>
        <end position="813"/>
    </location>
</feature>